<proteinExistence type="predicted"/>
<dbReference type="Proteomes" id="UP000887565">
    <property type="component" value="Unplaced"/>
</dbReference>
<dbReference type="AlphaFoldDB" id="A0A915JFZ0"/>
<evidence type="ECO:0000313" key="1">
    <source>
        <dbReference type="Proteomes" id="UP000887565"/>
    </source>
</evidence>
<accession>A0A915JFZ0</accession>
<organism evidence="1 2">
    <name type="scientific">Romanomermis culicivorax</name>
    <name type="common">Nematode worm</name>
    <dbReference type="NCBI Taxonomy" id="13658"/>
    <lineage>
        <taxon>Eukaryota</taxon>
        <taxon>Metazoa</taxon>
        <taxon>Ecdysozoa</taxon>
        <taxon>Nematoda</taxon>
        <taxon>Enoplea</taxon>
        <taxon>Dorylaimia</taxon>
        <taxon>Mermithida</taxon>
        <taxon>Mermithoidea</taxon>
        <taxon>Mermithidae</taxon>
        <taxon>Romanomermis</taxon>
    </lineage>
</organism>
<protein>
    <submittedName>
        <fullName evidence="2">Uncharacterized protein</fullName>
    </submittedName>
</protein>
<sequence length="62" mass="6982">MFSKYLKLALKRKLSGIGIFMQALNASGMFLFPSSVEIHALEGIESSLPLSQRENRLICHKM</sequence>
<evidence type="ECO:0000313" key="2">
    <source>
        <dbReference type="WBParaSite" id="nRc.2.0.1.t24451-RA"/>
    </source>
</evidence>
<keyword evidence="1" id="KW-1185">Reference proteome</keyword>
<name>A0A915JFZ0_ROMCU</name>
<reference evidence="2" key="1">
    <citation type="submission" date="2022-11" db="UniProtKB">
        <authorList>
            <consortium name="WormBaseParasite"/>
        </authorList>
    </citation>
    <scope>IDENTIFICATION</scope>
</reference>
<dbReference type="WBParaSite" id="nRc.2.0.1.t24451-RA">
    <property type="protein sequence ID" value="nRc.2.0.1.t24451-RA"/>
    <property type="gene ID" value="nRc.2.0.1.g24451"/>
</dbReference>